<name>A0A7R8UXN3_HERIL</name>
<organism evidence="2 3">
    <name type="scientific">Hermetia illucens</name>
    <name type="common">Black soldier fly</name>
    <dbReference type="NCBI Taxonomy" id="343691"/>
    <lineage>
        <taxon>Eukaryota</taxon>
        <taxon>Metazoa</taxon>
        <taxon>Ecdysozoa</taxon>
        <taxon>Arthropoda</taxon>
        <taxon>Hexapoda</taxon>
        <taxon>Insecta</taxon>
        <taxon>Pterygota</taxon>
        <taxon>Neoptera</taxon>
        <taxon>Endopterygota</taxon>
        <taxon>Diptera</taxon>
        <taxon>Brachycera</taxon>
        <taxon>Stratiomyomorpha</taxon>
        <taxon>Stratiomyidae</taxon>
        <taxon>Hermetiinae</taxon>
        <taxon>Hermetia</taxon>
    </lineage>
</organism>
<dbReference type="AlphaFoldDB" id="A0A7R8UXN3"/>
<gene>
    <name evidence="2" type="ORF">HERILL_LOCUS11032</name>
</gene>
<evidence type="ECO:0000313" key="3">
    <source>
        <dbReference type="Proteomes" id="UP000594454"/>
    </source>
</evidence>
<dbReference type="InParanoid" id="A0A7R8UXN3"/>
<dbReference type="OrthoDB" id="6512841at2759"/>
<evidence type="ECO:0000256" key="1">
    <source>
        <dbReference type="SAM" id="MobiDB-lite"/>
    </source>
</evidence>
<protein>
    <recommendedName>
        <fullName evidence="4">A-kinase anchor protein 2 C-terminal domain-containing protein</fullName>
    </recommendedName>
</protein>
<accession>A0A7R8UXN3</accession>
<dbReference type="FunCoup" id="A0A7R8UXN3">
    <property type="interactions" value="4"/>
</dbReference>
<feature type="compositionally biased region" description="Basic and acidic residues" evidence="1">
    <location>
        <begin position="1"/>
        <end position="33"/>
    </location>
</feature>
<evidence type="ECO:0008006" key="4">
    <source>
        <dbReference type="Google" id="ProtNLM"/>
    </source>
</evidence>
<dbReference type="Proteomes" id="UP000594454">
    <property type="component" value="Chromosome 4"/>
</dbReference>
<keyword evidence="3" id="KW-1185">Reference proteome</keyword>
<dbReference type="OMA" id="NRECELK"/>
<evidence type="ECO:0000313" key="2">
    <source>
        <dbReference type="EMBL" id="CAD7088406.1"/>
    </source>
</evidence>
<reference evidence="2 3" key="1">
    <citation type="submission" date="2020-11" db="EMBL/GenBank/DDBJ databases">
        <authorList>
            <person name="Wallbank WR R."/>
            <person name="Pardo Diaz C."/>
            <person name="Kozak K."/>
            <person name="Martin S."/>
            <person name="Jiggins C."/>
            <person name="Moest M."/>
            <person name="Warren A I."/>
            <person name="Generalovic N T."/>
            <person name="Byers J.R.P. K."/>
            <person name="Montejo-Kovacevich G."/>
            <person name="Yen C E."/>
        </authorList>
    </citation>
    <scope>NUCLEOTIDE SEQUENCE [LARGE SCALE GENOMIC DNA]</scope>
</reference>
<feature type="region of interest" description="Disordered" evidence="1">
    <location>
        <begin position="1"/>
        <end position="84"/>
    </location>
</feature>
<dbReference type="EMBL" id="LR899012">
    <property type="protein sequence ID" value="CAD7088406.1"/>
    <property type="molecule type" value="Genomic_DNA"/>
</dbReference>
<proteinExistence type="predicted"/>
<sequence>MRQIGGEKDDPLKRIQEEINEVARREQELREKMQLQQKSTDSHESPSPMPADEASNCAGTEEVHSDDSGISASSSPINGTSANMKPAYIRPSSYSVSAKLPQQKFLLRASSTPQITLTGRRFNISPAQKGIMQRFIASRGKLGTPSPPNNQYMHSAPIQGRDNGNPLTIELNRNNLDFLKAPIVTPPIIERDQDGRPIRRGFVPVEEKIQKELRDLKTRESELKRQRKLRQSQPDILDSIEDEEYQSDDSDVEHCFAPGKLRATKSISELCDNTSISPSITPSPNFDRKTQNHQGMRPAISLAQLCDLDPEEAPSSHDLIAKWESLIQKNA</sequence>
<feature type="compositionally biased region" description="Acidic residues" evidence="1">
    <location>
        <begin position="238"/>
        <end position="250"/>
    </location>
</feature>
<feature type="region of interest" description="Disordered" evidence="1">
    <location>
        <begin position="221"/>
        <end position="250"/>
    </location>
</feature>